<name>A0A836LLY3_9TRYP</name>
<dbReference type="OrthoDB" id="264961at2759"/>
<gene>
    <name evidence="3" type="ORF">JKF63_07751</name>
</gene>
<feature type="transmembrane region" description="Helical" evidence="2">
    <location>
        <begin position="225"/>
        <end position="246"/>
    </location>
</feature>
<feature type="transmembrane region" description="Helical" evidence="2">
    <location>
        <begin position="258"/>
        <end position="281"/>
    </location>
</feature>
<sequence>MGSDTSNSHADFQSPQCRRYKGPDPLVGTTPPHQAASLPQQHQRHLEPSEGQVRFNDMVEILPCDPHATAHLNGTACVYGGNVKSNPATFTGGAVLAPSMAGRSANEDAEATESRQPRIPVAGDNEHVDGSALWSTQSPPSFVELVLRRIQTTSLLQFLWVLLLVVMLLVGNAFQVIFLNFWIHQFPTRLTRTSPSMSSSPASNESDGHGSEDGIKALASSYTTFVISAFVFPTFFLVLFIVYALWRRPNLGFTREWAGWRLLFGIGAMDALNSIMAIYAAANTPEVLQALFVSLVPIYSAVFTKWLLKDKRDYANPYVIVSFLLIATGVAIASLFNYAATHHHDMKGGPGAAGNRTAMKDSLFDFFLGGSSSRQTSSSPSVALDRRLWCFVFFLSVPPTVLMNVWQTMYMIRYTSNDQLTDCLADYANDEENEEGDDDAASISSVQSTRVLDDNADHHCDAAHRPSALAPVSTQTLAGSASGSLSSASAPTQHHPLHGEDTSVKLVMLTSDTAIQAIMALLLLPVDALPWFGGSDSIREVVQNLEEGIDCVLHCPHNMTFCILYSTGFVLVYIASAYLNRYSVTLCSMVSQLSGPITALILIAFPSLNMTGDASPWYVSIFAIIVLSCGTVVYVYWDEMTMEKKMEGEMQLKWDMVQEQQQHQHQRSHRPLQSSSGGPSYHEVDNGTHNTSPRSASQPQCPRHSRSRRYRRRPQSEYVVVFDQNVTNPADNGEPQRL</sequence>
<dbReference type="EMBL" id="JAFJZO010000003">
    <property type="protein sequence ID" value="KAG5511926.1"/>
    <property type="molecule type" value="Genomic_DNA"/>
</dbReference>
<feature type="region of interest" description="Disordered" evidence="1">
    <location>
        <begin position="657"/>
        <end position="738"/>
    </location>
</feature>
<keyword evidence="2" id="KW-1133">Transmembrane helix</keyword>
<feature type="transmembrane region" description="Helical" evidence="2">
    <location>
        <begin position="158"/>
        <end position="183"/>
    </location>
</feature>
<accession>A0A836LLY3</accession>
<feature type="compositionally biased region" description="Polar residues" evidence="1">
    <location>
        <begin position="687"/>
        <end position="700"/>
    </location>
</feature>
<organism evidence="3 4">
    <name type="scientific">Porcisia hertigi</name>
    <dbReference type="NCBI Taxonomy" id="2761500"/>
    <lineage>
        <taxon>Eukaryota</taxon>
        <taxon>Discoba</taxon>
        <taxon>Euglenozoa</taxon>
        <taxon>Kinetoplastea</taxon>
        <taxon>Metakinetoplastina</taxon>
        <taxon>Trypanosomatida</taxon>
        <taxon>Trypanosomatidae</taxon>
        <taxon>Leishmaniinae</taxon>
        <taxon>Porcisia</taxon>
    </lineage>
</organism>
<dbReference type="KEGG" id="phet:94293759"/>
<feature type="region of interest" description="Disordered" evidence="1">
    <location>
        <begin position="1"/>
        <end position="46"/>
    </location>
</feature>
<feature type="transmembrane region" description="Helical" evidence="2">
    <location>
        <begin position="287"/>
        <end position="308"/>
    </location>
</feature>
<dbReference type="PANTHER" id="PTHR42253">
    <property type="entry name" value="TRANSMEMBRANE PROTEIN-RELATED"/>
    <property type="match status" value="1"/>
</dbReference>
<feature type="transmembrane region" description="Helical" evidence="2">
    <location>
        <begin position="617"/>
        <end position="637"/>
    </location>
</feature>
<reference evidence="3 4" key="1">
    <citation type="submission" date="2021-02" db="EMBL/GenBank/DDBJ databases">
        <title>Porcisia hertigi Genome sequencing and assembly.</title>
        <authorList>
            <person name="Almutairi H."/>
            <person name="Gatherer D."/>
        </authorList>
    </citation>
    <scope>NUCLEOTIDE SEQUENCE [LARGE SCALE GENOMIC DNA]</scope>
    <source>
        <strain evidence="3 4">C119</strain>
    </source>
</reference>
<feature type="region of interest" description="Disordered" evidence="1">
    <location>
        <begin position="478"/>
        <end position="497"/>
    </location>
</feature>
<evidence type="ECO:0000256" key="1">
    <source>
        <dbReference type="SAM" id="MobiDB-lite"/>
    </source>
</evidence>
<feature type="transmembrane region" description="Helical" evidence="2">
    <location>
        <begin position="558"/>
        <end position="579"/>
    </location>
</feature>
<dbReference type="GeneID" id="94293759"/>
<keyword evidence="2" id="KW-0812">Transmembrane</keyword>
<feature type="transmembrane region" description="Helical" evidence="2">
    <location>
        <begin position="386"/>
        <end position="406"/>
    </location>
</feature>
<evidence type="ECO:0000313" key="4">
    <source>
        <dbReference type="Proteomes" id="UP000674318"/>
    </source>
</evidence>
<keyword evidence="4" id="KW-1185">Reference proteome</keyword>
<dbReference type="PANTHER" id="PTHR42253:SF1">
    <property type="entry name" value="TRANSMEMBRANE PROTEIN"/>
    <property type="match status" value="1"/>
</dbReference>
<feature type="compositionally biased region" description="Basic residues" evidence="1">
    <location>
        <begin position="703"/>
        <end position="713"/>
    </location>
</feature>
<comment type="caution">
    <text evidence="3">The sequence shown here is derived from an EMBL/GenBank/DDBJ whole genome shotgun (WGS) entry which is preliminary data.</text>
</comment>
<dbReference type="AlphaFoldDB" id="A0A836LLY3"/>
<feature type="transmembrane region" description="Helical" evidence="2">
    <location>
        <begin position="320"/>
        <end position="340"/>
    </location>
</feature>
<dbReference type="Proteomes" id="UP000674318">
    <property type="component" value="Chromosome 3"/>
</dbReference>
<dbReference type="RefSeq" id="XP_067759882.1">
    <property type="nucleotide sequence ID" value="XM_067903682.1"/>
</dbReference>
<evidence type="ECO:0000313" key="3">
    <source>
        <dbReference type="EMBL" id="KAG5511926.1"/>
    </source>
</evidence>
<keyword evidence="2" id="KW-0472">Membrane</keyword>
<feature type="compositionally biased region" description="Low complexity" evidence="1">
    <location>
        <begin position="478"/>
        <end position="490"/>
    </location>
</feature>
<feature type="transmembrane region" description="Helical" evidence="2">
    <location>
        <begin position="506"/>
        <end position="526"/>
    </location>
</feature>
<feature type="transmembrane region" description="Helical" evidence="2">
    <location>
        <begin position="586"/>
        <end position="605"/>
    </location>
</feature>
<feature type="compositionally biased region" description="Polar residues" evidence="1">
    <location>
        <begin position="1"/>
        <end position="16"/>
    </location>
</feature>
<feature type="region of interest" description="Disordered" evidence="1">
    <location>
        <begin position="102"/>
        <end position="121"/>
    </location>
</feature>
<protein>
    <submittedName>
        <fullName evidence="3">Uncharacterized protein</fullName>
    </submittedName>
</protein>
<evidence type="ECO:0000256" key="2">
    <source>
        <dbReference type="SAM" id="Phobius"/>
    </source>
</evidence>
<proteinExistence type="predicted"/>